<evidence type="ECO:0000313" key="2">
    <source>
        <dbReference type="EMBL" id="PWA73185.1"/>
    </source>
</evidence>
<keyword evidence="2" id="KW-0548">Nucleotidyltransferase</keyword>
<protein>
    <submittedName>
        <fullName evidence="2">RNA-directed DNA polymerase, eukaryota, Reverse transcriptase zinc-binding domain protein</fullName>
    </submittedName>
</protein>
<dbReference type="STRING" id="35608.A0A2U1NI46"/>
<evidence type="ECO:0000259" key="1">
    <source>
        <dbReference type="Pfam" id="PF13966"/>
    </source>
</evidence>
<dbReference type="EMBL" id="PKPP01002776">
    <property type="protein sequence ID" value="PWA73185.1"/>
    <property type="molecule type" value="Genomic_DNA"/>
</dbReference>
<proteinExistence type="predicted"/>
<dbReference type="Proteomes" id="UP000245207">
    <property type="component" value="Unassembled WGS sequence"/>
</dbReference>
<reference evidence="2 3" key="1">
    <citation type="journal article" date="2018" name="Mol. Plant">
        <title>The genome of Artemisia annua provides insight into the evolution of Asteraceae family and artemisinin biosynthesis.</title>
        <authorList>
            <person name="Shen Q."/>
            <person name="Zhang L."/>
            <person name="Liao Z."/>
            <person name="Wang S."/>
            <person name="Yan T."/>
            <person name="Shi P."/>
            <person name="Liu M."/>
            <person name="Fu X."/>
            <person name="Pan Q."/>
            <person name="Wang Y."/>
            <person name="Lv Z."/>
            <person name="Lu X."/>
            <person name="Zhang F."/>
            <person name="Jiang W."/>
            <person name="Ma Y."/>
            <person name="Chen M."/>
            <person name="Hao X."/>
            <person name="Li L."/>
            <person name="Tang Y."/>
            <person name="Lv G."/>
            <person name="Zhou Y."/>
            <person name="Sun X."/>
            <person name="Brodelius P.E."/>
            <person name="Rose J.K.C."/>
            <person name="Tang K."/>
        </authorList>
    </citation>
    <scope>NUCLEOTIDE SEQUENCE [LARGE SCALE GENOMIC DNA]</scope>
    <source>
        <strain evidence="3">cv. Huhao1</strain>
        <tissue evidence="2">Leaf</tissue>
    </source>
</reference>
<sequence>MDDNNGWIWSIDNNKGFSVNHLSKLIDSRILSPGCLGRVVKWNNWVPRKVNIFNWRVVNDRIPHLSNLDKRGIDVHSLLCPLCDSDIEYSNHILFNCHKVKPIWLKCFDWWNYSVSAHHPSFISLVSSFFSHDNKWRLLMRIYFPKFRFCRFCGSPTGVNVLALIWRWRNRIIHTVSDSRQAVIDEDIFPQIKILSFLWISNWCKRLGFNWSTWISCPWEIVEGKICPGSWDPFLSNRKGCSTKCTFNCSAGSVTQDHWSLPGPDEKSGITPYGLVENDSGLVRSLSEVKTLWWDPLGHAISLIRIE</sequence>
<feature type="domain" description="Reverse transcriptase zinc-binding" evidence="1">
    <location>
        <begin position="41"/>
        <end position="104"/>
    </location>
</feature>
<keyword evidence="3" id="KW-1185">Reference proteome</keyword>
<accession>A0A2U1NI46</accession>
<name>A0A2U1NI46_ARTAN</name>
<comment type="caution">
    <text evidence="2">The sequence shown here is derived from an EMBL/GenBank/DDBJ whole genome shotgun (WGS) entry which is preliminary data.</text>
</comment>
<dbReference type="OrthoDB" id="1909036at2759"/>
<evidence type="ECO:0000313" key="3">
    <source>
        <dbReference type="Proteomes" id="UP000245207"/>
    </source>
</evidence>
<keyword evidence="2" id="KW-0808">Transferase</keyword>
<dbReference type="InterPro" id="IPR026960">
    <property type="entry name" value="RVT-Znf"/>
</dbReference>
<keyword evidence="2" id="KW-0695">RNA-directed DNA polymerase</keyword>
<dbReference type="AlphaFoldDB" id="A0A2U1NI46"/>
<gene>
    <name evidence="2" type="ORF">CTI12_AA260200</name>
</gene>
<organism evidence="2 3">
    <name type="scientific">Artemisia annua</name>
    <name type="common">Sweet wormwood</name>
    <dbReference type="NCBI Taxonomy" id="35608"/>
    <lineage>
        <taxon>Eukaryota</taxon>
        <taxon>Viridiplantae</taxon>
        <taxon>Streptophyta</taxon>
        <taxon>Embryophyta</taxon>
        <taxon>Tracheophyta</taxon>
        <taxon>Spermatophyta</taxon>
        <taxon>Magnoliopsida</taxon>
        <taxon>eudicotyledons</taxon>
        <taxon>Gunneridae</taxon>
        <taxon>Pentapetalae</taxon>
        <taxon>asterids</taxon>
        <taxon>campanulids</taxon>
        <taxon>Asterales</taxon>
        <taxon>Asteraceae</taxon>
        <taxon>Asteroideae</taxon>
        <taxon>Anthemideae</taxon>
        <taxon>Artemisiinae</taxon>
        <taxon>Artemisia</taxon>
    </lineage>
</organism>
<dbReference type="GO" id="GO:0003964">
    <property type="term" value="F:RNA-directed DNA polymerase activity"/>
    <property type="evidence" value="ECO:0007669"/>
    <property type="project" value="UniProtKB-KW"/>
</dbReference>
<dbReference type="Pfam" id="PF13966">
    <property type="entry name" value="zf-RVT"/>
    <property type="match status" value="1"/>
</dbReference>